<feature type="signal peptide" evidence="12">
    <location>
        <begin position="1"/>
        <end position="20"/>
    </location>
</feature>
<dbReference type="InterPro" id="IPR000209">
    <property type="entry name" value="Peptidase_S8/S53_dom"/>
</dbReference>
<reference evidence="17 18" key="1">
    <citation type="submission" date="2019-03" db="EMBL/GenBank/DDBJ databases">
        <title>Draft Genome Sequence of Duganella callidus sp. nov., a Novel Duganella Species Isolated from Cultivated Soil.</title>
        <authorList>
            <person name="Raths R."/>
            <person name="Peta V."/>
            <person name="Bucking H."/>
        </authorList>
    </citation>
    <scope>NUCLEOTIDE SEQUENCE [LARGE SCALE GENOMIC DNA]</scope>
    <source>
        <strain evidence="17 18">DN04</strain>
    </source>
</reference>
<dbReference type="GO" id="GO:0005576">
    <property type="term" value="C:extracellular region"/>
    <property type="evidence" value="ECO:0007669"/>
    <property type="project" value="UniProtKB-SubCell"/>
</dbReference>
<feature type="domain" description="PA" evidence="14">
    <location>
        <begin position="474"/>
        <end position="539"/>
    </location>
</feature>
<dbReference type="GO" id="GO:0004252">
    <property type="term" value="F:serine-type endopeptidase activity"/>
    <property type="evidence" value="ECO:0007669"/>
    <property type="project" value="UniProtKB-UniRule"/>
</dbReference>
<dbReference type="Gene3D" id="2.60.120.380">
    <property type="match status" value="1"/>
</dbReference>
<dbReference type="CDD" id="cd02120">
    <property type="entry name" value="PA_subtilisin_like"/>
    <property type="match status" value="1"/>
</dbReference>
<evidence type="ECO:0000256" key="9">
    <source>
        <dbReference type="PROSITE-ProRule" id="PRU01240"/>
    </source>
</evidence>
<keyword evidence="6 9" id="KW-0720">Serine protease</keyword>
<dbReference type="RefSeq" id="WP_135203567.1">
    <property type="nucleotide sequence ID" value="NZ_SPVG01000211.1"/>
</dbReference>
<evidence type="ECO:0000256" key="1">
    <source>
        <dbReference type="ARBA" id="ARBA00004613"/>
    </source>
</evidence>
<feature type="active site" description="Charge relay system" evidence="8 9">
    <location>
        <position position="270"/>
    </location>
</feature>
<feature type="active site" description="Charge relay system" evidence="8 9">
    <location>
        <position position="629"/>
    </location>
</feature>
<dbReference type="InterPro" id="IPR015500">
    <property type="entry name" value="Peptidase_S8_subtilisin-rel"/>
</dbReference>
<evidence type="ECO:0000256" key="12">
    <source>
        <dbReference type="SAM" id="SignalP"/>
    </source>
</evidence>
<evidence type="ECO:0000256" key="11">
    <source>
        <dbReference type="SAM" id="MobiDB-lite"/>
    </source>
</evidence>
<feature type="chain" id="PRO_5021246343" evidence="12">
    <location>
        <begin position="21"/>
        <end position="1071"/>
    </location>
</feature>
<dbReference type="CDD" id="cd04852">
    <property type="entry name" value="Peptidases_S8_3"/>
    <property type="match status" value="1"/>
</dbReference>
<evidence type="ECO:0000259" key="16">
    <source>
        <dbReference type="Pfam" id="PF17766"/>
    </source>
</evidence>
<dbReference type="Pfam" id="PF02225">
    <property type="entry name" value="PA"/>
    <property type="match status" value="1"/>
</dbReference>
<keyword evidence="7" id="KW-0325">Glycoprotein</keyword>
<dbReference type="InterPro" id="IPR041469">
    <property type="entry name" value="Subtilisin-like_FN3"/>
</dbReference>
<keyword evidence="3 9" id="KW-0645">Protease</keyword>
<dbReference type="Pfam" id="PF17766">
    <property type="entry name" value="fn3_6"/>
    <property type="match status" value="1"/>
</dbReference>
<gene>
    <name evidence="17" type="ORF">E4L98_21385</name>
</gene>
<evidence type="ECO:0000259" key="14">
    <source>
        <dbReference type="Pfam" id="PF02225"/>
    </source>
</evidence>
<dbReference type="PROSITE" id="PS51892">
    <property type="entry name" value="SUBTILASE"/>
    <property type="match status" value="1"/>
</dbReference>
<evidence type="ECO:0000313" key="18">
    <source>
        <dbReference type="Proteomes" id="UP000297729"/>
    </source>
</evidence>
<evidence type="ECO:0000256" key="7">
    <source>
        <dbReference type="ARBA" id="ARBA00023180"/>
    </source>
</evidence>
<dbReference type="PANTHER" id="PTHR10795">
    <property type="entry name" value="PROPROTEIN CONVERTASE SUBTILISIN/KEXIN"/>
    <property type="match status" value="1"/>
</dbReference>
<evidence type="ECO:0000256" key="6">
    <source>
        <dbReference type="ARBA" id="ARBA00022825"/>
    </source>
</evidence>
<dbReference type="Gene3D" id="3.30.70.80">
    <property type="entry name" value="Peptidase S8 propeptide/proteinase inhibitor I9"/>
    <property type="match status" value="1"/>
</dbReference>
<dbReference type="InterPro" id="IPR037045">
    <property type="entry name" value="S8pro/Inhibitor_I9_sf"/>
</dbReference>
<name>A0A4Y9S7F1_9BURK</name>
<dbReference type="OrthoDB" id="614750at2"/>
<dbReference type="AlphaFoldDB" id="A0A4Y9S7F1"/>
<dbReference type="Gene3D" id="3.40.50.200">
    <property type="entry name" value="Peptidase S8/S53 domain"/>
    <property type="match status" value="1"/>
</dbReference>
<evidence type="ECO:0000256" key="8">
    <source>
        <dbReference type="PIRSR" id="PIRSR615500-1"/>
    </source>
</evidence>
<dbReference type="Pfam" id="PF00082">
    <property type="entry name" value="Peptidase_S8"/>
    <property type="match status" value="1"/>
</dbReference>
<evidence type="ECO:0000256" key="4">
    <source>
        <dbReference type="ARBA" id="ARBA00022729"/>
    </source>
</evidence>
<protein>
    <submittedName>
        <fullName evidence="17">Peptidase S8 and S53 subtilisin kexin sedolisin</fullName>
    </submittedName>
</protein>
<evidence type="ECO:0000256" key="3">
    <source>
        <dbReference type="ARBA" id="ARBA00022670"/>
    </source>
</evidence>
<evidence type="ECO:0000256" key="2">
    <source>
        <dbReference type="ARBA" id="ARBA00011073"/>
    </source>
</evidence>
<proteinExistence type="inferred from homology"/>
<evidence type="ECO:0000256" key="5">
    <source>
        <dbReference type="ARBA" id="ARBA00022801"/>
    </source>
</evidence>
<dbReference type="Gene3D" id="3.50.30.30">
    <property type="match status" value="1"/>
</dbReference>
<dbReference type="InterPro" id="IPR003137">
    <property type="entry name" value="PA_domain"/>
</dbReference>
<dbReference type="PROSITE" id="PS00136">
    <property type="entry name" value="SUBTILASE_ASP"/>
    <property type="match status" value="1"/>
</dbReference>
<accession>A0A4Y9S7F1</accession>
<keyword evidence="18" id="KW-1185">Reference proteome</keyword>
<feature type="region of interest" description="Disordered" evidence="11">
    <location>
        <begin position="256"/>
        <end position="276"/>
    </location>
</feature>
<dbReference type="Pfam" id="PF05922">
    <property type="entry name" value="Inhibitor_I9"/>
    <property type="match status" value="1"/>
</dbReference>
<dbReference type="Gene3D" id="2.60.40.2310">
    <property type="match status" value="1"/>
</dbReference>
<dbReference type="Proteomes" id="UP000297729">
    <property type="component" value="Unassembled WGS sequence"/>
</dbReference>
<dbReference type="InterPro" id="IPR010259">
    <property type="entry name" value="S8pro/Inhibitor_I9"/>
</dbReference>
<sequence length="1071" mass="110506">MRPRLLPLALLLAGVFAGHAVQANQAAQTAPAVQAARHTYIVQLSDKPAASYTGGVNGLAATKPPAGTLINPESVAVQNYLQYLQQRRSAVTAGLPAGALVHDFKLVYNGFVARLTDAEALALKHTDGVLAVRPDTYFAPATSYTPTYLGLDRPGGLWSQLGGKEHAGENIIIGVIDTGIWPENPSFADRVDANGAPTHDPSGTLVYDAPPARWRGFCQYGYGFNPGACNNKLIGARYYNFLKDEGMEQHWTEFDSPRDSTAGQYGKGGHGTHTASTAAGNNGVAANIAGAPVGQVSGMAPRARVAAYKICFTRAASDSPVGINGCSSTSAVAAIEQAVFDGVDVLSYSISGITDSVDEIVEQAFLGATNAGVFVSVAAGNAGPGNSVNHPSPWLTSVGASTTDRLSGAQALLSTGAKYVGASVNPTPLAAAPVILAENAGSIPYENLAGPDRDARRLCYTEADRITYGASSNGALDPALTAGKVVICQRGNSARVDKSKAVLEAGGVGMVLVDDGNGITIDPHAVPSVHVSVQDGAAIRAAVLAQPSLRIGISAFGLFPNPEGSPKMASFSSRGPNMALASILKPDLTAPGVNVLAGFAPDLTQEQHDAIQNGAAVTTVAWSYASGTSMATPHVSGLAALLKQRHPDWSPAAIKSALMTTATPTVDDGLPADFNGMNAFGQGAGHVAPTPAADPGLVYELGATDYQRFLCGIGSYNVAAEVCASVGSVKDYDLNLASLTAGNVPDTLTLKRRVTNVSATQSTYTASASVPGFTVSVSPASLTLAPGASAEYSVTLKRATAANNAWSFGQLEWSDGSHHVRSPLTARTSLFTAQPLYYSEGSSGNKTVGITPAFSGKLTVKAAGLREATQDTYTLAQNTSTDYGVAECAAGGNASVSYKRVTIPAGTVGARFSLYDEDTSGGSADDLNLLLLDGKGNLLYGSVSLYSSNEDLQTADPEPGDYIVCVVARSPVNGSATAKLSSWLIGSGPTSTGNLKVLAPSTVFAYRPASATYTWSGLTPGKHYMGGIEYSNGSLRLGATLIQVESFDTIWARTPGSYTYITGRQLPPGTR</sequence>
<dbReference type="EMBL" id="SPVG01000211">
    <property type="protein sequence ID" value="TFW17197.1"/>
    <property type="molecule type" value="Genomic_DNA"/>
</dbReference>
<evidence type="ECO:0000256" key="10">
    <source>
        <dbReference type="RuleBase" id="RU003355"/>
    </source>
</evidence>
<keyword evidence="5 9" id="KW-0378">Hydrolase</keyword>
<dbReference type="InterPro" id="IPR023827">
    <property type="entry name" value="Peptidase_S8_Asp-AS"/>
</dbReference>
<dbReference type="InterPro" id="IPR045051">
    <property type="entry name" value="SBT"/>
</dbReference>
<keyword evidence="4 12" id="KW-0732">Signal</keyword>
<dbReference type="SUPFAM" id="SSF52743">
    <property type="entry name" value="Subtilisin-like"/>
    <property type="match status" value="1"/>
</dbReference>
<dbReference type="InterPro" id="IPR034197">
    <property type="entry name" value="Peptidases_S8_3"/>
</dbReference>
<feature type="domain" description="Subtilisin-like protease fibronectin type-III" evidence="16">
    <location>
        <begin position="733"/>
        <end position="825"/>
    </location>
</feature>
<dbReference type="PRINTS" id="PR00723">
    <property type="entry name" value="SUBTILISIN"/>
</dbReference>
<dbReference type="PROSITE" id="PS00138">
    <property type="entry name" value="SUBTILASE_SER"/>
    <property type="match status" value="1"/>
</dbReference>
<evidence type="ECO:0000259" key="15">
    <source>
        <dbReference type="Pfam" id="PF05922"/>
    </source>
</evidence>
<evidence type="ECO:0000259" key="13">
    <source>
        <dbReference type="Pfam" id="PF00082"/>
    </source>
</evidence>
<feature type="domain" description="Inhibitor I9" evidence="15">
    <location>
        <begin position="39"/>
        <end position="136"/>
    </location>
</feature>
<feature type="active site" description="Charge relay system" evidence="8 9">
    <location>
        <position position="177"/>
    </location>
</feature>
<feature type="domain" description="Peptidase S8/S53" evidence="13">
    <location>
        <begin position="168"/>
        <end position="670"/>
    </location>
</feature>
<dbReference type="GO" id="GO:0006508">
    <property type="term" value="P:proteolysis"/>
    <property type="evidence" value="ECO:0007669"/>
    <property type="project" value="UniProtKB-KW"/>
</dbReference>
<dbReference type="InterPro" id="IPR036852">
    <property type="entry name" value="Peptidase_S8/S53_dom_sf"/>
</dbReference>
<evidence type="ECO:0000313" key="17">
    <source>
        <dbReference type="EMBL" id="TFW17197.1"/>
    </source>
</evidence>
<dbReference type="InterPro" id="IPR023828">
    <property type="entry name" value="Peptidase_S8_Ser-AS"/>
</dbReference>
<comment type="similarity">
    <text evidence="2 9 10">Belongs to the peptidase S8 family.</text>
</comment>
<organism evidence="17 18">
    <name type="scientific">Duganella callida</name>
    <dbReference type="NCBI Taxonomy" id="2561932"/>
    <lineage>
        <taxon>Bacteria</taxon>
        <taxon>Pseudomonadati</taxon>
        <taxon>Pseudomonadota</taxon>
        <taxon>Betaproteobacteria</taxon>
        <taxon>Burkholderiales</taxon>
        <taxon>Oxalobacteraceae</taxon>
        <taxon>Telluria group</taxon>
        <taxon>Duganella</taxon>
    </lineage>
</organism>
<comment type="caution">
    <text evidence="17">The sequence shown here is derived from an EMBL/GenBank/DDBJ whole genome shotgun (WGS) entry which is preliminary data.</text>
</comment>
<comment type="subcellular location">
    <subcellularLocation>
        <location evidence="1">Secreted</location>
    </subcellularLocation>
</comment>